<proteinExistence type="predicted"/>
<dbReference type="Proteomes" id="UP000192929">
    <property type="component" value="Unassembled WGS sequence"/>
</dbReference>
<dbReference type="AlphaFoldDB" id="A0A1X7C2W9"/>
<protein>
    <submittedName>
        <fullName evidence="2">Uncharacterized protein</fullName>
    </submittedName>
</protein>
<organism evidence="2 3">
    <name type="scientific">Kocuria marina subsp. indica</name>
    <dbReference type="NCBI Taxonomy" id="1049583"/>
    <lineage>
        <taxon>Bacteria</taxon>
        <taxon>Bacillati</taxon>
        <taxon>Actinomycetota</taxon>
        <taxon>Actinomycetes</taxon>
        <taxon>Micrococcales</taxon>
        <taxon>Micrococcaceae</taxon>
        <taxon>Kocuria</taxon>
    </lineage>
</organism>
<evidence type="ECO:0000313" key="3">
    <source>
        <dbReference type="Proteomes" id="UP000192929"/>
    </source>
</evidence>
<dbReference type="EMBL" id="FXAC01000001">
    <property type="protein sequence ID" value="SME89027.1"/>
    <property type="molecule type" value="Genomic_DNA"/>
</dbReference>
<name>A0A1X7C2W9_9MICC</name>
<feature type="region of interest" description="Disordered" evidence="1">
    <location>
        <begin position="1"/>
        <end position="53"/>
    </location>
</feature>
<evidence type="ECO:0000256" key="1">
    <source>
        <dbReference type="SAM" id="MobiDB-lite"/>
    </source>
</evidence>
<gene>
    <name evidence="2" type="ORF">SAMN06296028_101136</name>
</gene>
<accession>A0A1X7C2W9</accession>
<reference evidence="3" key="1">
    <citation type="submission" date="2017-04" db="EMBL/GenBank/DDBJ databases">
        <authorList>
            <person name="Varghese N."/>
            <person name="Submissions S."/>
        </authorList>
    </citation>
    <scope>NUCLEOTIDE SEQUENCE [LARGE SCALE GENOMIC DNA]</scope>
    <source>
        <strain evidence="3">NIO-1021</strain>
    </source>
</reference>
<evidence type="ECO:0000313" key="2">
    <source>
        <dbReference type="EMBL" id="SME89027.1"/>
    </source>
</evidence>
<keyword evidence="3" id="KW-1185">Reference proteome</keyword>
<sequence length="53" mass="5309">MTRGPGAAEEDGSATVGDRPAHGATAASPADDRPSGASRRPARETAPLPEHTT</sequence>